<keyword evidence="5" id="KW-0547">Nucleotide-binding</keyword>
<dbReference type="Gene3D" id="3.30.565.10">
    <property type="entry name" value="Histidine kinase-like ATPase, C-terminal domain"/>
    <property type="match status" value="2"/>
</dbReference>
<feature type="coiled-coil region" evidence="9">
    <location>
        <begin position="490"/>
        <end position="524"/>
    </location>
</feature>
<dbReference type="SMART" id="SM00387">
    <property type="entry name" value="HATPase_c"/>
    <property type="match status" value="1"/>
</dbReference>
<comment type="catalytic activity">
    <reaction evidence="1">
        <text>ATP + protein L-histidine = ADP + protein N-phospho-L-histidine.</text>
        <dbReference type="EC" id="2.7.13.3"/>
    </reaction>
</comment>
<reference evidence="11 12" key="1">
    <citation type="submission" date="2019-07" db="EMBL/GenBank/DDBJ databases">
        <authorList>
            <person name="Huq M.A."/>
        </authorList>
    </citation>
    <scope>NUCLEOTIDE SEQUENCE [LARGE SCALE GENOMIC DNA]</scope>
    <source>
        <strain evidence="11 12">MAH-3</strain>
    </source>
</reference>
<dbReference type="GO" id="GO:0000160">
    <property type="term" value="P:phosphorelay signal transduction system"/>
    <property type="evidence" value="ECO:0007669"/>
    <property type="project" value="UniProtKB-KW"/>
</dbReference>
<proteinExistence type="predicted"/>
<evidence type="ECO:0000256" key="2">
    <source>
        <dbReference type="ARBA" id="ARBA00012438"/>
    </source>
</evidence>
<dbReference type="Pfam" id="PF13589">
    <property type="entry name" value="HATPase_c_3"/>
    <property type="match status" value="1"/>
</dbReference>
<dbReference type="PANTHER" id="PTHR43065:SF10">
    <property type="entry name" value="PEROXIDE STRESS-ACTIVATED HISTIDINE KINASE MAK3"/>
    <property type="match status" value="1"/>
</dbReference>
<dbReference type="GO" id="GO:0005524">
    <property type="term" value="F:ATP binding"/>
    <property type="evidence" value="ECO:0007669"/>
    <property type="project" value="UniProtKB-KW"/>
</dbReference>
<dbReference type="AlphaFoldDB" id="A0A556MGC0"/>
<dbReference type="OrthoDB" id="9816482at2"/>
<dbReference type="InterPro" id="IPR005467">
    <property type="entry name" value="His_kinase_dom"/>
</dbReference>
<dbReference type="SUPFAM" id="SSF55874">
    <property type="entry name" value="ATPase domain of HSP90 chaperone/DNA topoisomerase II/histidine kinase"/>
    <property type="match status" value="2"/>
</dbReference>
<dbReference type="InterPro" id="IPR036890">
    <property type="entry name" value="HATPase_C_sf"/>
</dbReference>
<evidence type="ECO:0000256" key="3">
    <source>
        <dbReference type="ARBA" id="ARBA00022553"/>
    </source>
</evidence>
<dbReference type="PANTHER" id="PTHR43065">
    <property type="entry name" value="SENSOR HISTIDINE KINASE"/>
    <property type="match status" value="1"/>
</dbReference>
<accession>A0A556MGC0</accession>
<evidence type="ECO:0000313" key="12">
    <source>
        <dbReference type="Proteomes" id="UP000316008"/>
    </source>
</evidence>
<name>A0A556MGC0_9FLAO</name>
<organism evidence="11 12">
    <name type="scientific">Fluviicola chungangensis</name>
    <dbReference type="NCBI Taxonomy" id="2597671"/>
    <lineage>
        <taxon>Bacteria</taxon>
        <taxon>Pseudomonadati</taxon>
        <taxon>Bacteroidota</taxon>
        <taxon>Flavobacteriia</taxon>
        <taxon>Flavobacteriales</taxon>
        <taxon>Crocinitomicaceae</taxon>
        <taxon>Fluviicola</taxon>
    </lineage>
</organism>
<evidence type="ECO:0000256" key="9">
    <source>
        <dbReference type="SAM" id="Coils"/>
    </source>
</evidence>
<comment type="caution">
    <text evidence="11">The sequence shown here is derived from an EMBL/GenBank/DDBJ whole genome shotgun (WGS) entry which is preliminary data.</text>
</comment>
<dbReference type="Proteomes" id="UP000316008">
    <property type="component" value="Unassembled WGS sequence"/>
</dbReference>
<dbReference type="PROSITE" id="PS50109">
    <property type="entry name" value="HIS_KIN"/>
    <property type="match status" value="1"/>
</dbReference>
<dbReference type="PRINTS" id="PR00344">
    <property type="entry name" value="BCTRLSENSOR"/>
</dbReference>
<dbReference type="EMBL" id="VLPL01000013">
    <property type="protein sequence ID" value="TSJ38968.1"/>
    <property type="molecule type" value="Genomic_DNA"/>
</dbReference>
<dbReference type="Pfam" id="PF02518">
    <property type="entry name" value="HATPase_c"/>
    <property type="match status" value="1"/>
</dbReference>
<evidence type="ECO:0000256" key="1">
    <source>
        <dbReference type="ARBA" id="ARBA00000085"/>
    </source>
</evidence>
<evidence type="ECO:0000256" key="8">
    <source>
        <dbReference type="ARBA" id="ARBA00023012"/>
    </source>
</evidence>
<keyword evidence="4" id="KW-0808">Transferase</keyword>
<gene>
    <name evidence="11" type="ORF">FO442_18300</name>
</gene>
<evidence type="ECO:0000256" key="7">
    <source>
        <dbReference type="ARBA" id="ARBA00022840"/>
    </source>
</evidence>
<sequence>MQLRILFSKLLISTKDFFLLNKNLMTKIAFKVSARAGKLLGRENFSNPEGAIIELVKNCYDADAKKCIVVFDIKKTDSSIFIIDNGDGMDLDTIENQWMKIGTGNKEQDYVSTDNRIKTGAKGIGRFALDRLGFTSEMWTLSKTEKDRGGYTWRMDWKEFDDSDKSISDINADLEPQKININSLLKGYLPYSNVEEICSILDWENGTILRISNLKDEWSDADIKNVFKSLEALIPPKELNVPFDVNLFHVQKPKEFGLVETAFFNDYDYKIVASYDAKSLNIDFTIVRNELDLPLVNKKYAFLFNDKKSPYDLATLNQKEFSYSKSVHNVLKWKSSEESLKLLKDVGSFEVSFYYVKYSVSKKEEYPYKSINTQERREVLFRFGGVKIYRDSFRVRPYGDSGNDWLSLGVRRAQSPAGVGQRIGDWRVNPESTAGIITISRKTNPQLIDKSDRGALVENDAFDTFKKIITGIINEFETDRSRILHPFYLFKKEEDEKKKEQEINRRAKALADKIIQERKVVEEKIYGEEKSKDLFAEHKEEEERKTYEEAFKETFKQIDEEQLEKDNEDNVQVRALASLGLIVSSFAHELKEVRNNSTEIKSLEEIFKRVVPNNIKKSSDYVDGTNIMKLLIDDSEKIRHWVDYSLTAVKKDKRKRNQLDFSNYFRSLSKNWKAIFKDRNIDFEISESIIAEDYKFRAFEMDMDTIFTNLINNSLDAFSNLNEIRDRKVKIYLNISNSIEILYSDNGTGLSDVFVEKEEIFLPFTTSKKNKKGEDIGTGLGMYLVKGAIDDNNGTIDILDPEIGFSVKIDFPFRKR</sequence>
<keyword evidence="9" id="KW-0175">Coiled coil</keyword>
<evidence type="ECO:0000313" key="11">
    <source>
        <dbReference type="EMBL" id="TSJ38968.1"/>
    </source>
</evidence>
<dbReference type="GO" id="GO:0004673">
    <property type="term" value="F:protein histidine kinase activity"/>
    <property type="evidence" value="ECO:0007669"/>
    <property type="project" value="UniProtKB-EC"/>
</dbReference>
<keyword evidence="12" id="KW-1185">Reference proteome</keyword>
<evidence type="ECO:0000259" key="10">
    <source>
        <dbReference type="PROSITE" id="PS50109"/>
    </source>
</evidence>
<evidence type="ECO:0000256" key="6">
    <source>
        <dbReference type="ARBA" id="ARBA00022777"/>
    </source>
</evidence>
<dbReference type="InterPro" id="IPR004358">
    <property type="entry name" value="Sig_transdc_His_kin-like_C"/>
</dbReference>
<protein>
    <recommendedName>
        <fullName evidence="2">histidine kinase</fullName>
        <ecNumber evidence="2">2.7.13.3</ecNumber>
    </recommendedName>
</protein>
<dbReference type="InterPro" id="IPR003594">
    <property type="entry name" value="HATPase_dom"/>
</dbReference>
<evidence type="ECO:0000256" key="5">
    <source>
        <dbReference type="ARBA" id="ARBA00022741"/>
    </source>
</evidence>
<dbReference type="EC" id="2.7.13.3" evidence="2"/>
<feature type="domain" description="Histidine kinase" evidence="10">
    <location>
        <begin position="585"/>
        <end position="815"/>
    </location>
</feature>
<keyword evidence="7" id="KW-0067">ATP-binding</keyword>
<evidence type="ECO:0000256" key="4">
    <source>
        <dbReference type="ARBA" id="ARBA00022679"/>
    </source>
</evidence>
<keyword evidence="8" id="KW-0902">Two-component regulatory system</keyword>
<keyword evidence="6 11" id="KW-0418">Kinase</keyword>
<keyword evidence="3" id="KW-0597">Phosphoprotein</keyword>